<dbReference type="KEGG" id="mev:Metev_2340"/>
<evidence type="ECO:0000313" key="3">
    <source>
        <dbReference type="Proteomes" id="UP000000391"/>
    </source>
</evidence>
<evidence type="ECO:0000256" key="1">
    <source>
        <dbReference type="SAM" id="MobiDB-lite"/>
    </source>
</evidence>
<feature type="compositionally biased region" description="Basic and acidic residues" evidence="1">
    <location>
        <begin position="1"/>
        <end position="13"/>
    </location>
</feature>
<accession>D7EC30</accession>
<keyword evidence="2" id="KW-0614">Plasmid</keyword>
<dbReference type="EMBL" id="CP002070">
    <property type="protein sequence ID" value="ADI75152.1"/>
    <property type="molecule type" value="Genomic_DNA"/>
</dbReference>
<name>D7EC30_METEZ</name>
<keyword evidence="3" id="KW-1185">Reference proteome</keyword>
<feature type="region of interest" description="Disordered" evidence="1">
    <location>
        <begin position="1"/>
        <end position="22"/>
    </location>
</feature>
<geneLocation type="plasmid" evidence="2 3">
    <name>pMETEV01</name>
</geneLocation>
<reference evidence="2 3" key="1">
    <citation type="submission" date="2010-06" db="EMBL/GenBank/DDBJ databases">
        <title>Complete sequence plasmid of Methanohalobium evestigatum Z-7303.</title>
        <authorList>
            <consortium name="US DOE Joint Genome Institute"/>
            <person name="Lucas S."/>
            <person name="Copeland A."/>
            <person name="Lapidus A."/>
            <person name="Cheng J.-F."/>
            <person name="Bruce D."/>
            <person name="Goodwin L."/>
            <person name="Pitluck S."/>
            <person name="Saunders E."/>
            <person name="Detter J.C."/>
            <person name="Han C."/>
            <person name="Tapia R."/>
            <person name="Land M."/>
            <person name="Hauser L."/>
            <person name="Kyrpides N."/>
            <person name="Mikhailova N."/>
            <person name="Sieprawska-Lupa M."/>
            <person name="Whitman W.B."/>
            <person name="Anderson I."/>
            <person name="Woyke T."/>
        </authorList>
    </citation>
    <scope>NUCLEOTIDE SEQUENCE [LARGE SCALE GENOMIC DNA]</scope>
    <source>
        <strain evidence="3">ATCC BAA-1072 / DSM 3721 / NBRC 107634 / OCM 161 / Z-7303</strain>
        <plasmid evidence="3">Plasmid pMETEV01</plasmid>
    </source>
</reference>
<dbReference type="GeneID" id="9347997"/>
<dbReference type="Proteomes" id="UP000000391">
    <property type="component" value="Plasmid pMETEV01"/>
</dbReference>
<dbReference type="RefSeq" id="WP_013195717.1">
    <property type="nucleotide sequence ID" value="NC_014254.1"/>
</dbReference>
<evidence type="ECO:0000313" key="2">
    <source>
        <dbReference type="EMBL" id="ADI75152.1"/>
    </source>
</evidence>
<sequence length="117" mass="13613">MYSDVARELDRTKNRQKTSNGDIVEYEDSNRGHIWTIEKRINSKTKKSIGTLALVIKMGLINEEDLKDIISDTLREFDYYYKLTENAVFKLDEDEVEALVMSIISGNEEKIDSLFQE</sequence>
<proteinExistence type="predicted"/>
<organism evidence="2 3">
    <name type="scientific">Methanohalobium evestigatum (strain ATCC BAA-1072 / DSM 3721 / NBRC 107634 / OCM 161 / Z-7303)</name>
    <dbReference type="NCBI Taxonomy" id="644295"/>
    <lineage>
        <taxon>Archaea</taxon>
        <taxon>Methanobacteriati</taxon>
        <taxon>Methanobacteriota</taxon>
        <taxon>Stenosarchaea group</taxon>
        <taxon>Methanomicrobia</taxon>
        <taxon>Methanosarcinales</taxon>
        <taxon>Methanosarcinaceae</taxon>
        <taxon>Methanohalobium</taxon>
    </lineage>
</organism>
<dbReference type="HOGENOM" id="CLU_2079410_0_0_2"/>
<gene>
    <name evidence="2" type="ordered locus">Metev_2340</name>
</gene>
<protein>
    <submittedName>
        <fullName evidence="2">Uncharacterized protein</fullName>
    </submittedName>
</protein>
<dbReference type="AlphaFoldDB" id="D7EC30"/>